<dbReference type="Pfam" id="PF00067">
    <property type="entry name" value="p450"/>
    <property type="match status" value="1"/>
</dbReference>
<dbReference type="InterPro" id="IPR002401">
    <property type="entry name" value="Cyt_P450_E_grp-I"/>
</dbReference>
<keyword evidence="9" id="KW-1185">Reference proteome</keyword>
<dbReference type="PROSITE" id="PS00086">
    <property type="entry name" value="CYTOCHROME_P450"/>
    <property type="match status" value="1"/>
</dbReference>
<feature type="transmembrane region" description="Helical" evidence="7">
    <location>
        <begin position="6"/>
        <end position="23"/>
    </location>
</feature>
<keyword evidence="6" id="KW-0503">Monooxygenase</keyword>
<feature type="transmembrane region" description="Helical" evidence="7">
    <location>
        <begin position="211"/>
        <end position="232"/>
    </location>
</feature>
<keyword evidence="7" id="KW-0812">Transmembrane</keyword>
<dbReference type="InterPro" id="IPR036396">
    <property type="entry name" value="Cyt_P450_sf"/>
</dbReference>
<dbReference type="SUPFAM" id="SSF48264">
    <property type="entry name" value="Cytochrome P450"/>
    <property type="match status" value="1"/>
</dbReference>
<dbReference type="InterPro" id="IPR017972">
    <property type="entry name" value="Cyt_P450_CS"/>
</dbReference>
<evidence type="ECO:0000256" key="2">
    <source>
        <dbReference type="ARBA" id="ARBA00005179"/>
    </source>
</evidence>
<dbReference type="EMBL" id="ML213600">
    <property type="protein sequence ID" value="TFK39243.1"/>
    <property type="molecule type" value="Genomic_DNA"/>
</dbReference>
<dbReference type="GO" id="GO:0005506">
    <property type="term" value="F:iron ion binding"/>
    <property type="evidence" value="ECO:0007669"/>
    <property type="project" value="InterPro"/>
</dbReference>
<dbReference type="GO" id="GO:0004497">
    <property type="term" value="F:monooxygenase activity"/>
    <property type="evidence" value="ECO:0007669"/>
    <property type="project" value="UniProtKB-KW"/>
</dbReference>
<feature type="binding site" description="axial binding residue" evidence="5">
    <location>
        <position position="442"/>
    </location>
    <ligand>
        <name>heme</name>
        <dbReference type="ChEBI" id="CHEBI:30413"/>
    </ligand>
    <ligandPart>
        <name>Fe</name>
        <dbReference type="ChEBI" id="CHEBI:18248"/>
    </ligandPart>
</feature>
<evidence type="ECO:0000256" key="7">
    <source>
        <dbReference type="SAM" id="Phobius"/>
    </source>
</evidence>
<dbReference type="AlphaFoldDB" id="A0A5C3M397"/>
<keyword evidence="7" id="KW-0472">Membrane</keyword>
<dbReference type="GO" id="GO:0020037">
    <property type="term" value="F:heme binding"/>
    <property type="evidence" value="ECO:0007669"/>
    <property type="project" value="InterPro"/>
</dbReference>
<comment type="pathway">
    <text evidence="2">Secondary metabolite biosynthesis.</text>
</comment>
<dbReference type="CDD" id="cd11062">
    <property type="entry name" value="CYP58-like"/>
    <property type="match status" value="1"/>
</dbReference>
<name>A0A5C3M397_9AGAR</name>
<dbReference type="PANTHER" id="PTHR24305">
    <property type="entry name" value="CYTOCHROME P450"/>
    <property type="match status" value="1"/>
</dbReference>
<keyword evidence="5 6" id="KW-0349">Heme</keyword>
<accession>A0A5C3M397</accession>
<reference evidence="8 9" key="1">
    <citation type="journal article" date="2019" name="Nat. Ecol. Evol.">
        <title>Megaphylogeny resolves global patterns of mushroom evolution.</title>
        <authorList>
            <person name="Varga T."/>
            <person name="Krizsan K."/>
            <person name="Foldi C."/>
            <person name="Dima B."/>
            <person name="Sanchez-Garcia M."/>
            <person name="Sanchez-Ramirez S."/>
            <person name="Szollosi G.J."/>
            <person name="Szarkandi J.G."/>
            <person name="Papp V."/>
            <person name="Albert L."/>
            <person name="Andreopoulos W."/>
            <person name="Angelini C."/>
            <person name="Antonin V."/>
            <person name="Barry K.W."/>
            <person name="Bougher N.L."/>
            <person name="Buchanan P."/>
            <person name="Buyck B."/>
            <person name="Bense V."/>
            <person name="Catcheside P."/>
            <person name="Chovatia M."/>
            <person name="Cooper J."/>
            <person name="Damon W."/>
            <person name="Desjardin D."/>
            <person name="Finy P."/>
            <person name="Geml J."/>
            <person name="Haridas S."/>
            <person name="Hughes K."/>
            <person name="Justo A."/>
            <person name="Karasinski D."/>
            <person name="Kautmanova I."/>
            <person name="Kiss B."/>
            <person name="Kocsube S."/>
            <person name="Kotiranta H."/>
            <person name="LaButti K.M."/>
            <person name="Lechner B.E."/>
            <person name="Liimatainen K."/>
            <person name="Lipzen A."/>
            <person name="Lukacs Z."/>
            <person name="Mihaltcheva S."/>
            <person name="Morgado L.N."/>
            <person name="Niskanen T."/>
            <person name="Noordeloos M.E."/>
            <person name="Ohm R.A."/>
            <person name="Ortiz-Santana B."/>
            <person name="Ovrebo C."/>
            <person name="Racz N."/>
            <person name="Riley R."/>
            <person name="Savchenko A."/>
            <person name="Shiryaev A."/>
            <person name="Soop K."/>
            <person name="Spirin V."/>
            <person name="Szebenyi C."/>
            <person name="Tomsovsky M."/>
            <person name="Tulloss R.E."/>
            <person name="Uehling J."/>
            <person name="Grigoriev I.V."/>
            <person name="Vagvolgyi C."/>
            <person name="Papp T."/>
            <person name="Martin F.M."/>
            <person name="Miettinen O."/>
            <person name="Hibbett D.S."/>
            <person name="Nagy L.G."/>
        </authorList>
    </citation>
    <scope>NUCLEOTIDE SEQUENCE [LARGE SCALE GENOMIC DNA]</scope>
    <source>
        <strain evidence="8 9">CBS 166.37</strain>
    </source>
</reference>
<dbReference type="Gene3D" id="1.10.630.10">
    <property type="entry name" value="Cytochrome P450"/>
    <property type="match status" value="1"/>
</dbReference>
<evidence type="ECO:0000313" key="8">
    <source>
        <dbReference type="EMBL" id="TFK39243.1"/>
    </source>
</evidence>
<evidence type="ECO:0000313" key="9">
    <source>
        <dbReference type="Proteomes" id="UP000308652"/>
    </source>
</evidence>
<dbReference type="InterPro" id="IPR001128">
    <property type="entry name" value="Cyt_P450"/>
</dbReference>
<dbReference type="Proteomes" id="UP000308652">
    <property type="component" value="Unassembled WGS sequence"/>
</dbReference>
<comment type="cofactor">
    <cofactor evidence="1 5">
        <name>heme</name>
        <dbReference type="ChEBI" id="CHEBI:30413"/>
    </cofactor>
</comment>
<dbReference type="STRING" id="68775.A0A5C3M397"/>
<evidence type="ECO:0000256" key="6">
    <source>
        <dbReference type="RuleBase" id="RU000461"/>
    </source>
</evidence>
<dbReference type="InterPro" id="IPR050121">
    <property type="entry name" value="Cytochrome_P450_monoxygenase"/>
</dbReference>
<dbReference type="OrthoDB" id="1470350at2759"/>
<proteinExistence type="inferred from homology"/>
<gene>
    <name evidence="8" type="ORF">BDQ12DRAFT_629790</name>
</gene>
<keyword evidence="6" id="KW-0560">Oxidoreductase</keyword>
<dbReference type="PRINTS" id="PR00463">
    <property type="entry name" value="EP450I"/>
</dbReference>
<evidence type="ECO:0000256" key="3">
    <source>
        <dbReference type="ARBA" id="ARBA00022723"/>
    </source>
</evidence>
<protein>
    <submittedName>
        <fullName evidence="8">Cytochrome P450</fullName>
    </submittedName>
</protein>
<keyword evidence="4 5" id="KW-0408">Iron</keyword>
<sequence>MSLHSILYATLYLSAGYILSGYVRNVFFHPLRAFPGPRLASMSILYRAYYDVVKNGGLLNQIKFLHEIYGPVIRIGPNELHFSDPSAYHKNYAPGSSFVKDPFLYRCFMQSQESSFTFMDPQESRVRREMLNPLFSRRAILKLENVIQEKIDKLVNRITSYPGKVVNISLAFRCATVDIISSYCFAESIEALDEEEFQSPFVKGTLRFTKFAWLIKYFPFIGQLFLSMPVWLAKRCDPSYDTFRALHIQVSKQVDHYLENEVALENAEHEVVYHHLIKPKNGKGYSTPSRESLNNEVLILLQAGSETVGAACTVGTFYATKNAAICKRLVSELRNAWPDINTIMPYTSLEKLPYLTAVIKESLRITCGVVTPLPRIVGPGNAEIAGYPIPAGTVVSIGATFVHGNSTIFRDPDSFYPERWLEEDTSEMEKYFVPFSRGPRMCLGINLAWCELYLLFGNIFRKLEVDLTNTNIQDFKEFTEHFSPAYETFYAQVERVIL</sequence>
<organism evidence="8 9">
    <name type="scientific">Crucibulum laeve</name>
    <dbReference type="NCBI Taxonomy" id="68775"/>
    <lineage>
        <taxon>Eukaryota</taxon>
        <taxon>Fungi</taxon>
        <taxon>Dikarya</taxon>
        <taxon>Basidiomycota</taxon>
        <taxon>Agaricomycotina</taxon>
        <taxon>Agaricomycetes</taxon>
        <taxon>Agaricomycetidae</taxon>
        <taxon>Agaricales</taxon>
        <taxon>Agaricineae</taxon>
        <taxon>Nidulariaceae</taxon>
        <taxon>Crucibulum</taxon>
    </lineage>
</organism>
<dbReference type="PANTHER" id="PTHR24305:SF152">
    <property type="entry name" value="P450, PUTATIVE (EUROFUNG)-RELATED"/>
    <property type="match status" value="1"/>
</dbReference>
<keyword evidence="7" id="KW-1133">Transmembrane helix</keyword>
<dbReference type="GO" id="GO:0016705">
    <property type="term" value="F:oxidoreductase activity, acting on paired donors, with incorporation or reduction of molecular oxygen"/>
    <property type="evidence" value="ECO:0007669"/>
    <property type="project" value="InterPro"/>
</dbReference>
<dbReference type="PRINTS" id="PR00385">
    <property type="entry name" value="P450"/>
</dbReference>
<evidence type="ECO:0000256" key="5">
    <source>
        <dbReference type="PIRSR" id="PIRSR602401-1"/>
    </source>
</evidence>
<evidence type="ECO:0000256" key="4">
    <source>
        <dbReference type="ARBA" id="ARBA00023004"/>
    </source>
</evidence>
<evidence type="ECO:0000256" key="1">
    <source>
        <dbReference type="ARBA" id="ARBA00001971"/>
    </source>
</evidence>
<comment type="similarity">
    <text evidence="6">Belongs to the cytochrome P450 family.</text>
</comment>
<keyword evidence="3 5" id="KW-0479">Metal-binding</keyword>